<dbReference type="SUPFAM" id="SSF56601">
    <property type="entry name" value="beta-lactamase/transpeptidase-like"/>
    <property type="match status" value="1"/>
</dbReference>
<evidence type="ECO:0000259" key="3">
    <source>
        <dbReference type="Pfam" id="PF00905"/>
    </source>
</evidence>
<evidence type="ECO:0000313" key="4">
    <source>
        <dbReference type="EMBL" id="SVD82363.1"/>
    </source>
</evidence>
<reference evidence="4" key="1">
    <citation type="submission" date="2018-05" db="EMBL/GenBank/DDBJ databases">
        <authorList>
            <person name="Lanie J.A."/>
            <person name="Ng W.-L."/>
            <person name="Kazmierczak K.M."/>
            <person name="Andrzejewski T.M."/>
            <person name="Davidsen T.M."/>
            <person name="Wayne K.J."/>
            <person name="Tettelin H."/>
            <person name="Glass J.I."/>
            <person name="Rusch D."/>
            <person name="Podicherti R."/>
            <person name="Tsui H.-C.T."/>
            <person name="Winkler M.E."/>
        </authorList>
    </citation>
    <scope>NUCLEOTIDE SEQUENCE</scope>
</reference>
<name>A0A382YGF9_9ZZZZ</name>
<gene>
    <name evidence="4" type="ORF">METZ01_LOCUS435217</name>
</gene>
<proteinExistence type="predicted"/>
<dbReference type="EMBL" id="UINC01175642">
    <property type="protein sequence ID" value="SVD82363.1"/>
    <property type="molecule type" value="Genomic_DNA"/>
</dbReference>
<protein>
    <recommendedName>
        <fullName evidence="3">Penicillin-binding protein transpeptidase domain-containing protein</fullName>
    </recommendedName>
</protein>
<dbReference type="InterPro" id="IPR012338">
    <property type="entry name" value="Beta-lactam/transpept-like"/>
</dbReference>
<dbReference type="GO" id="GO:0008658">
    <property type="term" value="F:penicillin binding"/>
    <property type="evidence" value="ECO:0007669"/>
    <property type="project" value="InterPro"/>
</dbReference>
<feature type="non-terminal residue" evidence="4">
    <location>
        <position position="263"/>
    </location>
</feature>
<evidence type="ECO:0000256" key="2">
    <source>
        <dbReference type="ARBA" id="ARBA00023136"/>
    </source>
</evidence>
<dbReference type="Gene3D" id="3.40.710.10">
    <property type="entry name" value="DD-peptidase/beta-lactamase superfamily"/>
    <property type="match status" value="1"/>
</dbReference>
<dbReference type="GO" id="GO:0071555">
    <property type="term" value="P:cell wall organization"/>
    <property type="evidence" value="ECO:0007669"/>
    <property type="project" value="TreeGrafter"/>
</dbReference>
<evidence type="ECO:0000256" key="1">
    <source>
        <dbReference type="ARBA" id="ARBA00004370"/>
    </source>
</evidence>
<dbReference type="AlphaFoldDB" id="A0A382YGF9"/>
<dbReference type="GO" id="GO:0005886">
    <property type="term" value="C:plasma membrane"/>
    <property type="evidence" value="ECO:0007669"/>
    <property type="project" value="TreeGrafter"/>
</dbReference>
<sequence length="263" mass="28618">MLSGKYGHTLRSITVRPVLLRTYPNGSLAGHILGLVLYNQTGYYGVEGYYDDILGGDTERVFVSIIPLDVGTELQTDANADVYLTIDREIQFLAEQVLSESIQEYEAESGMMLVGDPITGDILAIASVPGFDPNDIEAVVTDTENVGRNPAVSEQFEPGSVFKVITMAAALESGVFSRYSSYYDTGTFEYGGIVVKNWDFKAHEAQDMTGLLARSLNVGAATLSTTLGPKQYYDYLQAFGIGRLTHVDIQGEETGSLRRPGDP</sequence>
<feature type="domain" description="Penicillin-binding protein transpeptidase" evidence="3">
    <location>
        <begin position="110"/>
        <end position="255"/>
    </location>
</feature>
<dbReference type="Pfam" id="PF00905">
    <property type="entry name" value="Transpeptidase"/>
    <property type="match status" value="1"/>
</dbReference>
<organism evidence="4">
    <name type="scientific">marine metagenome</name>
    <dbReference type="NCBI Taxonomy" id="408172"/>
    <lineage>
        <taxon>unclassified sequences</taxon>
        <taxon>metagenomes</taxon>
        <taxon>ecological metagenomes</taxon>
    </lineage>
</organism>
<dbReference type="InterPro" id="IPR001460">
    <property type="entry name" value="PCN-bd_Tpept"/>
</dbReference>
<dbReference type="PANTHER" id="PTHR30627:SF1">
    <property type="entry name" value="PEPTIDOGLYCAN D,D-TRANSPEPTIDASE FTSI"/>
    <property type="match status" value="1"/>
</dbReference>
<comment type="subcellular location">
    <subcellularLocation>
        <location evidence="1">Membrane</location>
    </subcellularLocation>
</comment>
<dbReference type="Gene3D" id="3.90.1310.10">
    <property type="entry name" value="Penicillin-binding protein 2a (Domain 2)"/>
    <property type="match status" value="1"/>
</dbReference>
<dbReference type="PANTHER" id="PTHR30627">
    <property type="entry name" value="PEPTIDOGLYCAN D,D-TRANSPEPTIDASE"/>
    <property type="match status" value="1"/>
</dbReference>
<accession>A0A382YGF9</accession>
<dbReference type="InterPro" id="IPR050515">
    <property type="entry name" value="Beta-lactam/transpept"/>
</dbReference>
<keyword evidence="2" id="KW-0472">Membrane</keyword>